<accession>A0ABM8PVH0</accession>
<dbReference type="Gene3D" id="3.40.640.10">
    <property type="entry name" value="Type I PLP-dependent aspartate aminotransferase-like (Major domain)"/>
    <property type="match status" value="1"/>
</dbReference>
<dbReference type="InterPro" id="IPR015424">
    <property type="entry name" value="PyrdxlP-dep_Trfase"/>
</dbReference>
<feature type="domain" description="Aminotransferase class I/classII large" evidence="10">
    <location>
        <begin position="58"/>
        <end position="327"/>
    </location>
</feature>
<proteinExistence type="predicted"/>
<protein>
    <recommendedName>
        <fullName evidence="4">threonine-phosphate decarboxylase</fullName>
        <ecNumber evidence="4">4.1.1.81</ecNumber>
    </recommendedName>
    <alternativeName>
        <fullName evidence="8">L-threonine-O-3-phosphate decarboxylase</fullName>
    </alternativeName>
</protein>
<dbReference type="Gene3D" id="3.90.1150.10">
    <property type="entry name" value="Aspartate Aminotransferase, domain 1"/>
    <property type="match status" value="1"/>
</dbReference>
<comment type="catalytic activity">
    <reaction evidence="9">
        <text>O-phospho-L-threonine + H(+) = (R)-1-aminopropan-2-yl phosphate + CO2</text>
        <dbReference type="Rhea" id="RHEA:11492"/>
        <dbReference type="ChEBI" id="CHEBI:15378"/>
        <dbReference type="ChEBI" id="CHEBI:16526"/>
        <dbReference type="ChEBI" id="CHEBI:58563"/>
        <dbReference type="ChEBI" id="CHEBI:58675"/>
        <dbReference type="EC" id="4.1.1.81"/>
    </reaction>
</comment>
<evidence type="ECO:0000256" key="1">
    <source>
        <dbReference type="ARBA" id="ARBA00001933"/>
    </source>
</evidence>
<evidence type="ECO:0000256" key="6">
    <source>
        <dbReference type="ARBA" id="ARBA00022898"/>
    </source>
</evidence>
<dbReference type="InterPro" id="IPR004839">
    <property type="entry name" value="Aminotransferase_I/II_large"/>
</dbReference>
<dbReference type="EMBL" id="CABFWF030000014">
    <property type="protein sequence ID" value="CAD7050387.1"/>
    <property type="molecule type" value="Genomic_DNA"/>
</dbReference>
<sequence length="343" mass="36666">MPMAFEAGVSAGGPLQHGGNLAQARALFPEAPQPWIDLSTGINPHSYPYSPLPASAFSRLPEAEAAERLRQLAAEAYGAPTPDHVAAGPGTQILLPIVARLVRRGSLAAILSPTYAEHARAARMAGYAVREVEDVGQLAEADLAVVVNPNNPTGRTIPKAELLELAASMRRKGGLLVVDEAFHDVSVHSGVTDAVDAGGLLVLRSFGKFYGMAGVRLGFAISHPDVTARIKGELGPWSVSGPALHIASEALADGAWRAAMRERLHREAGRLDALLADRGISVAGGTSLFRYIRHPQAQTIFNVLGQKGVFIRRFGDRPEDLRIGLPAEDQWQRLEQALWEVTV</sequence>
<dbReference type="InterPro" id="IPR015421">
    <property type="entry name" value="PyrdxlP-dep_Trfase_major"/>
</dbReference>
<keyword evidence="12" id="KW-1185">Reference proteome</keyword>
<reference evidence="11 12" key="1">
    <citation type="submission" date="2020-11" db="EMBL/GenBank/DDBJ databases">
        <authorList>
            <person name="Lassalle F."/>
        </authorList>
    </citation>
    <scope>NUCLEOTIDE SEQUENCE [LARGE SCALE GENOMIC DNA]</scope>
    <source>
        <strain evidence="11 12">JC140</strain>
    </source>
</reference>
<evidence type="ECO:0000256" key="9">
    <source>
        <dbReference type="ARBA" id="ARBA00048531"/>
    </source>
</evidence>
<evidence type="ECO:0000259" key="10">
    <source>
        <dbReference type="Pfam" id="PF00155"/>
    </source>
</evidence>
<evidence type="ECO:0000256" key="2">
    <source>
        <dbReference type="ARBA" id="ARBA00003444"/>
    </source>
</evidence>
<keyword evidence="6" id="KW-0663">Pyridoxal phosphate</keyword>
<comment type="function">
    <text evidence="2">Decarboxylates L-threonine-O-3-phosphate to yield (R)-1-amino-2-propanol O-2-phosphate, the precursor for the linkage between the nucleotide loop and the corrin ring in cobalamin.</text>
</comment>
<evidence type="ECO:0000256" key="8">
    <source>
        <dbReference type="ARBA" id="ARBA00029996"/>
    </source>
</evidence>
<dbReference type="Proteomes" id="UP000606921">
    <property type="component" value="Unassembled WGS sequence"/>
</dbReference>
<gene>
    <name evidence="11" type="ORF">REJC140_01633</name>
</gene>
<evidence type="ECO:0000256" key="7">
    <source>
        <dbReference type="ARBA" id="ARBA00023239"/>
    </source>
</evidence>
<dbReference type="EC" id="4.1.1.81" evidence="4"/>
<keyword evidence="5" id="KW-0169">Cobalamin biosynthesis</keyword>
<evidence type="ECO:0000313" key="12">
    <source>
        <dbReference type="Proteomes" id="UP000606921"/>
    </source>
</evidence>
<keyword evidence="7" id="KW-0456">Lyase</keyword>
<dbReference type="InterPro" id="IPR005860">
    <property type="entry name" value="CobD"/>
</dbReference>
<dbReference type="SUPFAM" id="SSF53383">
    <property type="entry name" value="PLP-dependent transferases"/>
    <property type="match status" value="1"/>
</dbReference>
<organism evidence="11 12">
    <name type="scientific">Pseudorhizobium endolithicum</name>
    <dbReference type="NCBI Taxonomy" id="1191678"/>
    <lineage>
        <taxon>Bacteria</taxon>
        <taxon>Pseudomonadati</taxon>
        <taxon>Pseudomonadota</taxon>
        <taxon>Alphaproteobacteria</taxon>
        <taxon>Hyphomicrobiales</taxon>
        <taxon>Rhizobiaceae</taxon>
        <taxon>Rhizobium/Agrobacterium group</taxon>
        <taxon>Pseudorhizobium</taxon>
    </lineage>
</organism>
<comment type="cofactor">
    <cofactor evidence="1">
        <name>pyridoxal 5'-phosphate</name>
        <dbReference type="ChEBI" id="CHEBI:597326"/>
    </cofactor>
</comment>
<evidence type="ECO:0000256" key="4">
    <source>
        <dbReference type="ARBA" id="ARBA00012285"/>
    </source>
</evidence>
<name>A0ABM8PVH0_9HYPH</name>
<dbReference type="PANTHER" id="PTHR42885:SF1">
    <property type="entry name" value="THREONINE-PHOSPHATE DECARBOXYLASE"/>
    <property type="match status" value="1"/>
</dbReference>
<evidence type="ECO:0000256" key="3">
    <source>
        <dbReference type="ARBA" id="ARBA00004953"/>
    </source>
</evidence>
<dbReference type="Pfam" id="PF00155">
    <property type="entry name" value="Aminotran_1_2"/>
    <property type="match status" value="1"/>
</dbReference>
<evidence type="ECO:0000313" key="11">
    <source>
        <dbReference type="EMBL" id="CAD7050387.1"/>
    </source>
</evidence>
<dbReference type="PANTHER" id="PTHR42885">
    <property type="entry name" value="HISTIDINOL-PHOSPHATE AMINOTRANSFERASE-RELATED"/>
    <property type="match status" value="1"/>
</dbReference>
<dbReference type="CDD" id="cd00609">
    <property type="entry name" value="AAT_like"/>
    <property type="match status" value="1"/>
</dbReference>
<dbReference type="InterPro" id="IPR015422">
    <property type="entry name" value="PyrdxlP-dep_Trfase_small"/>
</dbReference>
<evidence type="ECO:0000256" key="5">
    <source>
        <dbReference type="ARBA" id="ARBA00022573"/>
    </source>
</evidence>
<dbReference type="NCBIfam" id="TIGR01140">
    <property type="entry name" value="L_thr_O3P_dcar"/>
    <property type="match status" value="1"/>
</dbReference>
<comment type="caution">
    <text evidence="11">The sequence shown here is derived from an EMBL/GenBank/DDBJ whole genome shotgun (WGS) entry which is preliminary data.</text>
</comment>
<comment type="pathway">
    <text evidence="3">Cofactor biosynthesis; adenosylcobalamin biosynthesis.</text>
</comment>